<protein>
    <submittedName>
        <fullName evidence="1">Uncharacterized protein</fullName>
    </submittedName>
</protein>
<reference evidence="1 2" key="1">
    <citation type="submission" date="2018-11" db="EMBL/GenBank/DDBJ databases">
        <title>Chitinophaga lutea sp.nov., isolate from arsenic contaminated soil.</title>
        <authorList>
            <person name="Zong Y."/>
        </authorList>
    </citation>
    <scope>NUCLEOTIDE SEQUENCE [LARGE SCALE GENOMIC DNA]</scope>
    <source>
        <strain evidence="1 2">ZY74</strain>
    </source>
</reference>
<keyword evidence="2" id="KW-1185">Reference proteome</keyword>
<sequence length="124" mass="13679">MKIRIRGNSIRYRLDKADIATLEVQGKVEEETCIGAGALHFCIRARADIQQPAIRLEGTAVHLSIPAEQLQAWTGSNLTGFDAVITNPDGSVLKLLVEKDFKCLTERDEDESQAFDNPLNGHTC</sequence>
<dbReference type="AlphaFoldDB" id="A0A3N4PM84"/>
<proteinExistence type="predicted"/>
<dbReference type="RefSeq" id="WP_123848303.1">
    <property type="nucleotide sequence ID" value="NZ_RPDH01000002.1"/>
</dbReference>
<dbReference type="Proteomes" id="UP000278351">
    <property type="component" value="Unassembled WGS sequence"/>
</dbReference>
<accession>A0A3N4PM84</accession>
<dbReference type="OrthoDB" id="7060517at2"/>
<evidence type="ECO:0000313" key="1">
    <source>
        <dbReference type="EMBL" id="RPE09306.1"/>
    </source>
</evidence>
<dbReference type="Pfam" id="PF22668">
    <property type="entry name" value="DUF7009"/>
    <property type="match status" value="1"/>
</dbReference>
<dbReference type="EMBL" id="RPDH01000002">
    <property type="protein sequence ID" value="RPE09306.1"/>
    <property type="molecule type" value="Genomic_DNA"/>
</dbReference>
<evidence type="ECO:0000313" key="2">
    <source>
        <dbReference type="Proteomes" id="UP000278351"/>
    </source>
</evidence>
<dbReference type="InterPro" id="IPR053825">
    <property type="entry name" value="DUF7009"/>
</dbReference>
<comment type="caution">
    <text evidence="1">The sequence shown here is derived from an EMBL/GenBank/DDBJ whole genome shotgun (WGS) entry which is preliminary data.</text>
</comment>
<name>A0A3N4PM84_9BACT</name>
<gene>
    <name evidence="1" type="ORF">EGT74_20110</name>
</gene>
<organism evidence="1 2">
    <name type="scientific">Chitinophaga lutea</name>
    <dbReference type="NCBI Taxonomy" id="2488634"/>
    <lineage>
        <taxon>Bacteria</taxon>
        <taxon>Pseudomonadati</taxon>
        <taxon>Bacteroidota</taxon>
        <taxon>Chitinophagia</taxon>
        <taxon>Chitinophagales</taxon>
        <taxon>Chitinophagaceae</taxon>
        <taxon>Chitinophaga</taxon>
    </lineage>
</organism>